<name>A0ACB9ZBH5_9PEZI</name>
<evidence type="ECO:0000313" key="1">
    <source>
        <dbReference type="EMBL" id="KAI4868988.1"/>
    </source>
</evidence>
<protein>
    <submittedName>
        <fullName evidence="1">Pectin lyase-like protein</fullName>
    </submittedName>
</protein>
<evidence type="ECO:0000313" key="2">
    <source>
        <dbReference type="Proteomes" id="UP001497700"/>
    </source>
</evidence>
<dbReference type="Proteomes" id="UP001497700">
    <property type="component" value="Unassembled WGS sequence"/>
</dbReference>
<accession>A0ACB9ZBH5</accession>
<sequence>MPSTALVVGPEESSCAKYTSISAAIAALPADSTTQYIYILAGTYTEQATLARTGATIIRGETTNSLSYSSNLVTIKYTAAVSASAGGSSSTAAFLANKYEAKLVSFYNINFENSYTATTNYVSLGVYAKGKQVAFYGCSIKATQGALYLDYGNIFFSGGRIEGTTDFIWGQGAGYIYRSLIVTNSATTGQSIAAHKYQGSYGKSLFVFDASAIVPKDSSLPKGSTYLGRDYSTNSTVAFVNSYMDEHVATLGWKVASSSTFTGSFVEANNTGPGAATAGRVSNAKILTDSSAYTVSNVLGDVSWLDTSAIAPFSGWPSSVYASTVTSTSSSASVSVSATASATASTTASASGSTFTVAPTPTSGQFGSVSSAIAALPVDGLEYTIYILAGTYQEQFSITRRGKVTLRGETTFANDFSKNTVLIQFSDGVSTSANQNEETPVINWKNTNGDGLALYNINFTNTYPQTSSTAALAADFYGQNMAAYGCAFKGYQDSLLVNQGIQVFSNSYIEGSVDFIWGYSKAYFHQCYVASNTPNAYITAQNRPSSSWAGGFVFDRSIITYTSSYGTTYGSTYLGRPWSQYAVVVYMNSYLDQHISSAGWSTWQTSDARTANVMFGEYNNTGPGNWTSSRASFASQLTDSQAASYSLSTFIGSTAWLDMTAYNLVPSYSLPSPTSGQTSNSTTVSWTHPTDGTTPPDGAVLVSVDGRVSGSYKNLTSALASLPTDSTTQIIFMYPGVYNEQTPAINRAGQVVIMGYTDDAPGRTYKTNQVTVTQARGLSISPPPTGHSNAETATIQTASKKISMYNIDIINSENLDGSQSNYVTLAASIYGDKVGFYGCSFIGWQDTLLTGATSGYQYYESCYIEGAIDFIWGYSKAYFKGSTIAAKRAKSAMTAHSRSSLTAIGGYIFDQCLFTAAATATVDLTGQVYLGRPYSQYALVAIKNSYLDNVIQPAGWKIWSTTDPRTDHITFAEYNNSGPGNWENNAAARQAFQNCTLLTADSYPLTSVMDSTDWIDMTYWNRIVTPTPATATTNPTNPTNTTSTYSGTEPPANAYIVSKTSIEGKTTYDTIQSALDALPTSSKITATVFIYPGTYEEKLVLSKSGTTIFLGYSTSPGDYSQNQVTITSNKGIDTQADASNSDSATFYATGNYFQGVNINFVNTFGTTQNYASLGFGVKSSKYASLYGCQIYGNQDALLVNGYLFASNSYVEGNIDMIWGSGAGYFLNSTIAPNRDGIALTADKRAANITAAGFVFDQCTVQPAAGASYSSISLGRPWNKYARVAFIQSYLASCIEATGWDYWTKSDPRTSDVLFGELANYGPGASTTGRASFATQLDASSASQFELSNFFAATSWINMTYVSATPFTVSNVPPVPIPATTTFSTVFTTVYTTTVPTIKETLYTTVTATDRTVSTKTTTTLDVGTTISEPPVTQTTTIKSTTTSVLSITEADQTITKTSTETVNAGTTITPASTTTTVSSTVTFTITNVATTTPKVSTVKSTKTEISYVTSTPKPSTSTIVVGSTVNSIRTSTPKAVTVTSTKISTAGSNDITTTSKKATTSFITAFTTSTKTVKSTTTISCTPVRVVKRDAESVESTIALPTLIPTLPLRMNARDLVVQTKTVTATSTSVYTSVIKTSTVTIPGSTVTSEIISTKIIGKTSTLPASTVLKTSYSVFTKTTSVIQQGATVTMTSAATITTGKASTLKPSTVTTTAVGSTTKTVMSTSTLAPETVTSAITTRRTVTSILSASTATVTSTSNVSKTQTVTLPAPTVTTTTTVKTTLTPASTTTLQSTVIKTTTVKVSHVTTSVITKTSKNAGACPTA</sequence>
<proteinExistence type="predicted"/>
<comment type="caution">
    <text evidence="1">The sequence shown here is derived from an EMBL/GenBank/DDBJ whole genome shotgun (WGS) entry which is preliminary data.</text>
</comment>
<keyword evidence="2" id="KW-1185">Reference proteome</keyword>
<reference evidence="1 2" key="1">
    <citation type="journal article" date="2022" name="New Phytol.">
        <title>Ecological generalism drives hyperdiversity of secondary metabolite gene clusters in xylarialean endophytes.</title>
        <authorList>
            <person name="Franco M.E.E."/>
            <person name="Wisecaver J.H."/>
            <person name="Arnold A.E."/>
            <person name="Ju Y.M."/>
            <person name="Slot J.C."/>
            <person name="Ahrendt S."/>
            <person name="Moore L.P."/>
            <person name="Eastman K.E."/>
            <person name="Scott K."/>
            <person name="Konkel Z."/>
            <person name="Mondo S.J."/>
            <person name="Kuo A."/>
            <person name="Hayes R.D."/>
            <person name="Haridas S."/>
            <person name="Andreopoulos B."/>
            <person name="Riley R."/>
            <person name="LaButti K."/>
            <person name="Pangilinan J."/>
            <person name="Lipzen A."/>
            <person name="Amirebrahimi M."/>
            <person name="Yan J."/>
            <person name="Adam C."/>
            <person name="Keymanesh K."/>
            <person name="Ng V."/>
            <person name="Louie K."/>
            <person name="Northen T."/>
            <person name="Drula E."/>
            <person name="Henrissat B."/>
            <person name="Hsieh H.M."/>
            <person name="Youens-Clark K."/>
            <person name="Lutzoni F."/>
            <person name="Miadlikowska J."/>
            <person name="Eastwood D.C."/>
            <person name="Hamelin R.C."/>
            <person name="Grigoriev I.V."/>
            <person name="U'Ren J.M."/>
        </authorList>
    </citation>
    <scope>NUCLEOTIDE SEQUENCE [LARGE SCALE GENOMIC DNA]</scope>
    <source>
        <strain evidence="1 2">CBS 119005</strain>
    </source>
</reference>
<dbReference type="EMBL" id="MU393434">
    <property type="protein sequence ID" value="KAI4868988.1"/>
    <property type="molecule type" value="Genomic_DNA"/>
</dbReference>
<gene>
    <name evidence="1" type="ORF">F4820DRAFT_444626</name>
</gene>
<organism evidence="1 2">
    <name type="scientific">Hypoxylon rubiginosum</name>
    <dbReference type="NCBI Taxonomy" id="110542"/>
    <lineage>
        <taxon>Eukaryota</taxon>
        <taxon>Fungi</taxon>
        <taxon>Dikarya</taxon>
        <taxon>Ascomycota</taxon>
        <taxon>Pezizomycotina</taxon>
        <taxon>Sordariomycetes</taxon>
        <taxon>Xylariomycetidae</taxon>
        <taxon>Xylariales</taxon>
        <taxon>Hypoxylaceae</taxon>
        <taxon>Hypoxylon</taxon>
    </lineage>
</organism>